<dbReference type="OrthoDB" id="9796461at2"/>
<feature type="transmembrane region" description="Helical" evidence="1">
    <location>
        <begin position="303"/>
        <end position="320"/>
    </location>
</feature>
<dbReference type="PANTHER" id="PTHR23028">
    <property type="entry name" value="ACETYLTRANSFERASE"/>
    <property type="match status" value="1"/>
</dbReference>
<keyword evidence="1" id="KW-0472">Membrane</keyword>
<feature type="transmembrane region" description="Helical" evidence="1">
    <location>
        <begin position="259"/>
        <end position="282"/>
    </location>
</feature>
<feature type="transmembrane region" description="Helical" evidence="1">
    <location>
        <begin position="230"/>
        <end position="253"/>
    </location>
</feature>
<dbReference type="GO" id="GO:0016747">
    <property type="term" value="F:acyltransferase activity, transferring groups other than amino-acyl groups"/>
    <property type="evidence" value="ECO:0007669"/>
    <property type="project" value="InterPro"/>
</dbReference>
<evidence type="ECO:0000313" key="3">
    <source>
        <dbReference type="EMBL" id="RXS96765.1"/>
    </source>
</evidence>
<evidence type="ECO:0000256" key="1">
    <source>
        <dbReference type="SAM" id="Phobius"/>
    </source>
</evidence>
<evidence type="ECO:0000313" key="4">
    <source>
        <dbReference type="Proteomes" id="UP000290253"/>
    </source>
</evidence>
<dbReference type="Proteomes" id="UP000290253">
    <property type="component" value="Unassembled WGS sequence"/>
</dbReference>
<gene>
    <name evidence="3" type="ORF">ESZ00_02100</name>
</gene>
<keyword evidence="3" id="KW-0012">Acyltransferase</keyword>
<keyword evidence="3" id="KW-0808">Transferase</keyword>
<evidence type="ECO:0000259" key="2">
    <source>
        <dbReference type="Pfam" id="PF01757"/>
    </source>
</evidence>
<comment type="caution">
    <text evidence="3">The sequence shown here is derived from an EMBL/GenBank/DDBJ whole genome shotgun (WGS) entry which is preliminary data.</text>
</comment>
<accession>A0A4Q1SHC6</accession>
<feature type="transmembrane region" description="Helical" evidence="1">
    <location>
        <begin position="332"/>
        <end position="350"/>
    </location>
</feature>
<dbReference type="GO" id="GO:0000271">
    <property type="term" value="P:polysaccharide biosynthetic process"/>
    <property type="evidence" value="ECO:0007669"/>
    <property type="project" value="TreeGrafter"/>
</dbReference>
<sequence length="380" mass="43439">MNPERVSVEGKRAAFAETIDSVAFQRERYFPTLDGLRAVSILLVITWHVDQRMWWYLSGYTGVLIFFVLSGFLIHTLLLREEDRSGTVSLKAFYLRRSFRILPLYFTVLAMYGVMLRLPMLARQANAFRAALPYYLTGFNDFAPLAPFNQSWSLGVEEKFYLIWPALGFLVLGAKRKWRLPSMALLAAVPLFVGAHGHLGMFVPYAIIMLGCTLGACLDSARVYGALRRFIGGIGFFLVPAAFLLFHMLLGFYPDRSRILFGYLLIGYTVSTALLLAWCVMGRSLFHRLLGSRWVRYIGQRSYGIYLVHLICLSIMQRLLPPISPLRTRLLFLATAALSLIVAEVLYRWVEHPCIALGRRLQDRWLRNKRPQEIISPALK</sequence>
<dbReference type="InterPro" id="IPR002656">
    <property type="entry name" value="Acyl_transf_3_dom"/>
</dbReference>
<name>A0A4Q1SHC6_9BACT</name>
<protein>
    <submittedName>
        <fullName evidence="3">Acyltransferase</fullName>
    </submittedName>
</protein>
<dbReference type="GO" id="GO:0016020">
    <property type="term" value="C:membrane"/>
    <property type="evidence" value="ECO:0007669"/>
    <property type="project" value="TreeGrafter"/>
</dbReference>
<keyword evidence="4" id="KW-1185">Reference proteome</keyword>
<feature type="transmembrane region" description="Helical" evidence="1">
    <location>
        <begin position="99"/>
        <end position="118"/>
    </location>
</feature>
<feature type="domain" description="Acyltransferase 3" evidence="2">
    <location>
        <begin position="33"/>
        <end position="343"/>
    </location>
</feature>
<feature type="transmembrane region" description="Helical" evidence="1">
    <location>
        <begin position="55"/>
        <end position="78"/>
    </location>
</feature>
<reference evidence="3 4" key="1">
    <citation type="journal article" date="2016" name="Int. J. Syst. Evol. Microbiol.">
        <title>Acidipila dinghuensis sp. nov., an acidobacterium isolated from forest soil.</title>
        <authorList>
            <person name="Jiang Y.W."/>
            <person name="Wang J."/>
            <person name="Chen M.H."/>
            <person name="Lv Y.Y."/>
            <person name="Qiu L.H."/>
        </authorList>
    </citation>
    <scope>NUCLEOTIDE SEQUENCE [LARGE SCALE GENOMIC DNA]</scope>
    <source>
        <strain evidence="3 4">DHOF10</strain>
    </source>
</reference>
<dbReference type="PANTHER" id="PTHR23028:SF53">
    <property type="entry name" value="ACYL_TRANSF_3 DOMAIN-CONTAINING PROTEIN"/>
    <property type="match status" value="1"/>
</dbReference>
<dbReference type="EMBL" id="SDMK01000001">
    <property type="protein sequence ID" value="RXS96765.1"/>
    <property type="molecule type" value="Genomic_DNA"/>
</dbReference>
<dbReference type="RefSeq" id="WP_129206547.1">
    <property type="nucleotide sequence ID" value="NZ_BMGU01000001.1"/>
</dbReference>
<dbReference type="Pfam" id="PF01757">
    <property type="entry name" value="Acyl_transf_3"/>
    <property type="match status" value="1"/>
</dbReference>
<dbReference type="AlphaFoldDB" id="A0A4Q1SHC6"/>
<feature type="transmembrane region" description="Helical" evidence="1">
    <location>
        <begin position="198"/>
        <end position="218"/>
    </location>
</feature>
<keyword evidence="1" id="KW-1133">Transmembrane helix</keyword>
<organism evidence="3 4">
    <name type="scientific">Silvibacterium dinghuense</name>
    <dbReference type="NCBI Taxonomy" id="1560006"/>
    <lineage>
        <taxon>Bacteria</taxon>
        <taxon>Pseudomonadati</taxon>
        <taxon>Acidobacteriota</taxon>
        <taxon>Terriglobia</taxon>
        <taxon>Terriglobales</taxon>
        <taxon>Acidobacteriaceae</taxon>
        <taxon>Silvibacterium</taxon>
    </lineage>
</organism>
<keyword evidence="1" id="KW-0812">Transmembrane</keyword>
<dbReference type="InterPro" id="IPR050879">
    <property type="entry name" value="Acyltransferase_3"/>
</dbReference>
<proteinExistence type="predicted"/>